<feature type="compositionally biased region" description="Basic residues" evidence="1">
    <location>
        <begin position="51"/>
        <end position="65"/>
    </location>
</feature>
<reference evidence="3" key="1">
    <citation type="submission" date="2016-10" db="EMBL/GenBank/DDBJ databases">
        <authorList>
            <person name="Varghese N."/>
            <person name="Submissions S."/>
        </authorList>
    </citation>
    <scope>NUCLEOTIDE SEQUENCE [LARGE SCALE GENOMIC DNA]</scope>
    <source>
        <strain evidence="3">ATCC 25963</strain>
    </source>
</reference>
<evidence type="ECO:0000313" key="2">
    <source>
        <dbReference type="EMBL" id="SFD69033.1"/>
    </source>
</evidence>
<protein>
    <submittedName>
        <fullName evidence="2">Uncharacterized protein</fullName>
    </submittedName>
</protein>
<dbReference type="EMBL" id="FOMX01000003">
    <property type="protein sequence ID" value="SFD69033.1"/>
    <property type="molecule type" value="Genomic_DNA"/>
</dbReference>
<gene>
    <name evidence="2" type="ORF">SAMN02745121_01179</name>
</gene>
<feature type="compositionally biased region" description="Polar residues" evidence="1">
    <location>
        <begin position="127"/>
        <end position="139"/>
    </location>
</feature>
<dbReference type="Proteomes" id="UP000199400">
    <property type="component" value="Unassembled WGS sequence"/>
</dbReference>
<dbReference type="RefSeq" id="WP_143140255.1">
    <property type="nucleotide sequence ID" value="NZ_FOMX01000003.1"/>
</dbReference>
<evidence type="ECO:0000313" key="3">
    <source>
        <dbReference type="Proteomes" id="UP000199400"/>
    </source>
</evidence>
<proteinExistence type="predicted"/>
<feature type="region of interest" description="Disordered" evidence="1">
    <location>
        <begin position="1"/>
        <end position="139"/>
    </location>
</feature>
<organism evidence="2 3">
    <name type="scientific">Nannocystis exedens</name>
    <dbReference type="NCBI Taxonomy" id="54"/>
    <lineage>
        <taxon>Bacteria</taxon>
        <taxon>Pseudomonadati</taxon>
        <taxon>Myxococcota</taxon>
        <taxon>Polyangia</taxon>
        <taxon>Nannocystales</taxon>
        <taxon>Nannocystaceae</taxon>
        <taxon>Nannocystis</taxon>
    </lineage>
</organism>
<accession>A0A1I1UJV5</accession>
<keyword evidence="3" id="KW-1185">Reference proteome</keyword>
<sequence length="139" mass="14251">MAQAKKKSKQATAEAEKKAKKAKISASAQTDNHRRGTGRIATGWFNLGRTAAKKAAKKPAARAKKAAATAARKADKTAAAGADRTTKKLGAKSKADKKACAGGTGGRHGGGRTRCPKRFGPGYGQPTAPTSSQRAFSAT</sequence>
<feature type="compositionally biased region" description="Low complexity" evidence="1">
    <location>
        <begin position="66"/>
        <end position="83"/>
    </location>
</feature>
<name>A0A1I1UJV5_9BACT</name>
<dbReference type="AlphaFoldDB" id="A0A1I1UJV5"/>
<evidence type="ECO:0000256" key="1">
    <source>
        <dbReference type="SAM" id="MobiDB-lite"/>
    </source>
</evidence>